<dbReference type="OrthoDB" id="7353682at2"/>
<dbReference type="RefSeq" id="WP_007198851.1">
    <property type="nucleotide sequence ID" value="NZ_CM002917.1"/>
</dbReference>
<dbReference type="SUPFAM" id="SSF53850">
    <property type="entry name" value="Periplasmic binding protein-like II"/>
    <property type="match status" value="1"/>
</dbReference>
<dbReference type="Gene3D" id="3.40.190.10">
    <property type="entry name" value="Periplasmic binding protein-like II"/>
    <property type="match status" value="1"/>
</dbReference>
<dbReference type="STRING" id="411684.HPDFL43_15472"/>
<accession>A9D1B4</accession>
<dbReference type="Pfam" id="PF12974">
    <property type="entry name" value="Phosphonate-bd"/>
    <property type="match status" value="1"/>
</dbReference>
<organism evidence="1 2">
    <name type="scientific">Hoeflea phototrophica (strain DSM 17068 / NCIMB 14078 / DFL-43)</name>
    <dbReference type="NCBI Taxonomy" id="411684"/>
    <lineage>
        <taxon>Bacteria</taxon>
        <taxon>Pseudomonadati</taxon>
        <taxon>Pseudomonadota</taxon>
        <taxon>Alphaproteobacteria</taxon>
        <taxon>Hyphomicrobiales</taxon>
        <taxon>Rhizobiaceae</taxon>
        <taxon>Hoeflea</taxon>
    </lineage>
</organism>
<reference evidence="1 2" key="1">
    <citation type="submission" date="2007-10" db="EMBL/GenBank/DDBJ databases">
        <authorList>
            <person name="Wagner-Dobler I."/>
            <person name="Ferriera S."/>
            <person name="Johnson J."/>
            <person name="Kravitz S."/>
            <person name="Beeson K."/>
            <person name="Sutton G."/>
            <person name="Rogers Y.-H."/>
            <person name="Friedman R."/>
            <person name="Frazier M."/>
            <person name="Venter J.C."/>
        </authorList>
    </citation>
    <scope>NUCLEOTIDE SEQUENCE [LARGE SCALE GENOMIC DNA]</scope>
    <source>
        <strain evidence="1 2">DFL-43</strain>
    </source>
</reference>
<dbReference type="Proteomes" id="UP000004291">
    <property type="component" value="Chromosome"/>
</dbReference>
<dbReference type="AlphaFoldDB" id="A9D1B4"/>
<evidence type="ECO:0000313" key="2">
    <source>
        <dbReference type="Proteomes" id="UP000004291"/>
    </source>
</evidence>
<keyword evidence="2" id="KW-1185">Reference proteome</keyword>
<sequence>MPASATSKSDARPGVAALPMYDWPEVRDATDALWSAIRAALIQEGIDAPAGLSRDGEAEALWTHPDLVLSQTCGFPYANGLSGKVALIATPSYRLEGVKPGHYFSVLVARRSSLPESLAGLQHRRLAFNMAHSQSGFAAPVRLLAGNGCTSMPEPLETGAHRASLKAVAAGEADWVAIDAIAWELAKRHEPAAAELVVFATTPETPALPLIASLRLARQAPRIAGAIDTALKRLDPAIKGSLCLSGLIPSNQQDYAPLAAALPVRDALPGFDRK</sequence>
<proteinExistence type="predicted"/>
<name>A9D1B4_HOEPD</name>
<dbReference type="eggNOG" id="COG3221">
    <property type="taxonomic scope" value="Bacteria"/>
</dbReference>
<comment type="caution">
    <text evidence="1">The sequence shown here is derived from an EMBL/GenBank/DDBJ whole genome shotgun (WGS) entry which is preliminary data.</text>
</comment>
<reference evidence="1 2" key="2">
    <citation type="submission" date="2012-06" db="EMBL/GenBank/DDBJ databases">
        <authorList>
            <person name="Fiebig A."/>
        </authorList>
    </citation>
    <scope>NUCLEOTIDE SEQUENCE [LARGE SCALE GENOMIC DNA]</scope>
    <source>
        <strain evidence="1 2">DFL-43</strain>
    </source>
</reference>
<dbReference type="PANTHER" id="PTHR35841:SF1">
    <property type="entry name" value="PHOSPHONATES-BINDING PERIPLASMIC PROTEIN"/>
    <property type="match status" value="1"/>
</dbReference>
<dbReference type="HOGENOM" id="CLU_051472_8_0_5"/>
<gene>
    <name evidence="1" type="ORF">HPDFL43_15472</name>
</gene>
<evidence type="ECO:0000313" key="1">
    <source>
        <dbReference type="EMBL" id="EDQ34410.1"/>
    </source>
</evidence>
<protein>
    <submittedName>
        <fullName evidence="1">ABC-type phosphate/phosphonate transport system, periplasmic component</fullName>
    </submittedName>
</protein>
<dbReference type="PANTHER" id="PTHR35841">
    <property type="entry name" value="PHOSPHONATES-BINDING PERIPLASMIC PROTEIN"/>
    <property type="match status" value="1"/>
</dbReference>
<dbReference type="EMBL" id="ABIA03000004">
    <property type="protein sequence ID" value="EDQ34410.1"/>
    <property type="molecule type" value="Genomic_DNA"/>
</dbReference>